<evidence type="ECO:0000256" key="2">
    <source>
        <dbReference type="SAM" id="MobiDB-lite"/>
    </source>
</evidence>
<dbReference type="Proteomes" id="UP000501179">
    <property type="component" value="Chromosome"/>
</dbReference>
<feature type="region of interest" description="Disordered" evidence="2">
    <location>
        <begin position="100"/>
        <end position="160"/>
    </location>
</feature>
<dbReference type="RefSeq" id="WP_167022169.1">
    <property type="nucleotide sequence ID" value="NZ_CP050177.1"/>
</dbReference>
<gene>
    <name evidence="3" type="ORF">HA039_00655</name>
</gene>
<feature type="compositionally biased region" description="Basic residues" evidence="2">
    <location>
        <begin position="133"/>
        <end position="142"/>
    </location>
</feature>
<reference evidence="3 4" key="1">
    <citation type="submission" date="2020-03" db="EMBL/GenBank/DDBJ databases">
        <title>A novel species.</title>
        <authorList>
            <person name="Gao J."/>
        </authorList>
    </citation>
    <scope>NUCLEOTIDE SEQUENCE [LARGE SCALE GENOMIC DNA]</scope>
    <source>
        <strain evidence="3 4">QMT-12</strain>
    </source>
</reference>
<dbReference type="AlphaFoldDB" id="A0A6G9GRX0"/>
<feature type="compositionally biased region" description="Low complexity" evidence="2">
    <location>
        <begin position="143"/>
        <end position="160"/>
    </location>
</feature>
<protein>
    <submittedName>
        <fullName evidence="3">Uncharacterized protein</fullName>
    </submittedName>
</protein>
<dbReference type="KEGG" id="slia:HA039_00655"/>
<evidence type="ECO:0000313" key="3">
    <source>
        <dbReference type="EMBL" id="QIQ01003.1"/>
    </source>
</evidence>
<keyword evidence="1" id="KW-0175">Coiled coil</keyword>
<name>A0A6G9GRX0_9ACTN</name>
<proteinExistence type="predicted"/>
<organism evidence="3 4">
    <name type="scientific">Streptomyces liangshanensis</name>
    <dbReference type="NCBI Taxonomy" id="2717324"/>
    <lineage>
        <taxon>Bacteria</taxon>
        <taxon>Bacillati</taxon>
        <taxon>Actinomycetota</taxon>
        <taxon>Actinomycetes</taxon>
        <taxon>Kitasatosporales</taxon>
        <taxon>Streptomycetaceae</taxon>
        <taxon>Streptomyces</taxon>
    </lineage>
</organism>
<accession>A0A6G9GRX0</accession>
<keyword evidence="4" id="KW-1185">Reference proteome</keyword>
<sequence>MSTTSNTTGTPGGPGSIDATTALLEAELPRLEEHQQTLEKDLAAVTERLESVRAALSALRALSLAPHLQEPEQAAAVPAPVTEAVAAVADTTDVAVGTAAPAGRKAASGIKRKLPAAGPKKQGQTRPPAKKNTASKRVKAVKPAKAAPAVTPADDTSDAAGGLTEQVIQILKDAGDSPVRARDVAAKLGRDDSPGSINAVRSTLDRLVATSRAHRAGRGLYQSPGN</sequence>
<feature type="coiled-coil region" evidence="1">
    <location>
        <begin position="28"/>
        <end position="62"/>
    </location>
</feature>
<dbReference type="EMBL" id="CP050177">
    <property type="protein sequence ID" value="QIQ01003.1"/>
    <property type="molecule type" value="Genomic_DNA"/>
</dbReference>
<evidence type="ECO:0000313" key="4">
    <source>
        <dbReference type="Proteomes" id="UP000501179"/>
    </source>
</evidence>
<evidence type="ECO:0000256" key="1">
    <source>
        <dbReference type="SAM" id="Coils"/>
    </source>
</evidence>